<dbReference type="EMBL" id="NIVC01000037">
    <property type="protein sequence ID" value="PAA92928.1"/>
    <property type="molecule type" value="Genomic_DNA"/>
</dbReference>
<dbReference type="Pfam" id="PF10188">
    <property type="entry name" value="Oscp1"/>
    <property type="match status" value="1"/>
</dbReference>
<feature type="compositionally biased region" description="Gly residues" evidence="1">
    <location>
        <begin position="404"/>
        <end position="416"/>
    </location>
</feature>
<evidence type="ECO:0008006" key="4">
    <source>
        <dbReference type="Google" id="ProtNLM"/>
    </source>
</evidence>
<evidence type="ECO:0000256" key="1">
    <source>
        <dbReference type="SAM" id="MobiDB-lite"/>
    </source>
</evidence>
<dbReference type="PANTHER" id="PTHR21439:SF0">
    <property type="entry name" value="PROTEIN OSCP1"/>
    <property type="match status" value="1"/>
</dbReference>
<organism evidence="2 3">
    <name type="scientific">Macrostomum lignano</name>
    <dbReference type="NCBI Taxonomy" id="282301"/>
    <lineage>
        <taxon>Eukaryota</taxon>
        <taxon>Metazoa</taxon>
        <taxon>Spiralia</taxon>
        <taxon>Lophotrochozoa</taxon>
        <taxon>Platyhelminthes</taxon>
        <taxon>Rhabditophora</taxon>
        <taxon>Macrostomorpha</taxon>
        <taxon>Macrostomida</taxon>
        <taxon>Macrostomidae</taxon>
        <taxon>Macrostomum</taxon>
    </lineage>
</organism>
<comment type="caution">
    <text evidence="2">The sequence shown here is derived from an EMBL/GenBank/DDBJ whole genome shotgun (WGS) entry which is preliminary data.</text>
</comment>
<gene>
    <name evidence="2" type="ORF">BOX15_Mlig002990g2</name>
</gene>
<proteinExistence type="predicted"/>
<accession>A0A267H3S4</accession>
<feature type="region of interest" description="Disordered" evidence="1">
    <location>
        <begin position="370"/>
        <end position="428"/>
    </location>
</feature>
<feature type="compositionally biased region" description="Acidic residues" evidence="1">
    <location>
        <begin position="386"/>
        <end position="396"/>
    </location>
</feature>
<dbReference type="InterPro" id="IPR019332">
    <property type="entry name" value="OSCP1"/>
</dbReference>
<feature type="compositionally biased region" description="Basic and acidic residues" evidence="1">
    <location>
        <begin position="370"/>
        <end position="385"/>
    </location>
</feature>
<dbReference type="PANTHER" id="PTHR21439">
    <property type="entry name" value="OXIDORED-NITRO DOMAIN-CONTAINING PROTEIN"/>
    <property type="match status" value="1"/>
</dbReference>
<dbReference type="OrthoDB" id="2157380at2759"/>
<dbReference type="Proteomes" id="UP000215902">
    <property type="component" value="Unassembled WGS sequence"/>
</dbReference>
<dbReference type="GO" id="GO:0005737">
    <property type="term" value="C:cytoplasm"/>
    <property type="evidence" value="ECO:0007669"/>
    <property type="project" value="TreeGrafter"/>
</dbReference>
<sequence length="428" mass="47609">MSQHALPVLFINMGGEMLYILDQRLRAQKIDNEKARKVLNDIVGTMFNKRFMEELFRPQELFTRNSLRVLFDRLAHASIMRLNSASMDKLYDLMTMAVKFQVYMAERPRDLLMVCLNHLDWVAKQLQGEDSPAKQALVCTYKLLALLDKQLGYGNWQAMRHCLMNFFQDTHTRVSIFLKEGTQDNSGRFRLPFGGPLPAGFAKLGNVQLYTNRGKPLQPASFSVKQFNGQSREGSADMRGDRGTSLGCNMYAGGQVDTSAPPTQQPTGSESRQQQKQQQRSKGAPTPQLVAAPSDLDSYQTDPNAAAQLDLLAQLIGSGPRRSGASGFRLNLFRNDAEEEEAESVVAASAGPTPGARDHRVLNFDAREAGKGGRDRLSHVMRDLRLDDDDADDDGGDYSRNRRGGQGRTRSGGGGQRNLLDLMDEEND</sequence>
<feature type="compositionally biased region" description="Low complexity" evidence="1">
    <location>
        <begin position="271"/>
        <end position="282"/>
    </location>
</feature>
<evidence type="ECO:0000313" key="2">
    <source>
        <dbReference type="EMBL" id="PAA92928.1"/>
    </source>
</evidence>
<dbReference type="STRING" id="282301.A0A267H3S4"/>
<protein>
    <recommendedName>
        <fullName evidence="4">Protein OSCP1</fullName>
    </recommendedName>
</protein>
<evidence type="ECO:0000313" key="3">
    <source>
        <dbReference type="Proteomes" id="UP000215902"/>
    </source>
</evidence>
<feature type="compositionally biased region" description="Polar residues" evidence="1">
    <location>
        <begin position="256"/>
        <end position="270"/>
    </location>
</feature>
<reference evidence="2 3" key="1">
    <citation type="submission" date="2017-06" db="EMBL/GenBank/DDBJ databases">
        <title>A platform for efficient transgenesis in Macrostomum lignano, a flatworm model organism for stem cell research.</title>
        <authorList>
            <person name="Berezikov E."/>
        </authorList>
    </citation>
    <scope>NUCLEOTIDE SEQUENCE [LARGE SCALE GENOMIC DNA]</scope>
    <source>
        <strain evidence="2">DV1</strain>
        <tissue evidence="2">Whole organism</tissue>
    </source>
</reference>
<dbReference type="GO" id="GO:0005886">
    <property type="term" value="C:plasma membrane"/>
    <property type="evidence" value="ECO:0007669"/>
    <property type="project" value="TreeGrafter"/>
</dbReference>
<feature type="region of interest" description="Disordered" evidence="1">
    <location>
        <begin position="226"/>
        <end position="301"/>
    </location>
</feature>
<name>A0A267H3S4_9PLAT</name>
<dbReference type="AlphaFoldDB" id="A0A267H3S4"/>
<keyword evidence="3" id="KW-1185">Reference proteome</keyword>